<name>A0A7K1KP27_9BACT</name>
<dbReference type="SUPFAM" id="SSF55874">
    <property type="entry name" value="ATPase domain of HSP90 chaperone/DNA topoisomerase II/histidine kinase"/>
    <property type="match status" value="1"/>
</dbReference>
<dbReference type="EMBL" id="WODC01000005">
    <property type="protein sequence ID" value="MUM77856.1"/>
    <property type="molecule type" value="Genomic_DNA"/>
</dbReference>
<comment type="caution">
    <text evidence="3">The sequence shown here is derived from an EMBL/GenBank/DDBJ whole genome shotgun (WGS) entry which is preliminary data.</text>
</comment>
<reference evidence="3 4" key="1">
    <citation type="submission" date="2019-11" db="EMBL/GenBank/DDBJ databases">
        <title>Pseudodesulfovibrio alkaliphilus, sp. nov., an alkaliphilic sulfate-reducing bacteria from mud volcano of Taman peninsula, Russia.</title>
        <authorList>
            <person name="Frolova A."/>
            <person name="Merkel A.Y."/>
            <person name="Slobodkin A.I."/>
        </authorList>
    </citation>
    <scope>NUCLEOTIDE SEQUENCE [LARGE SCALE GENOMIC DNA]</scope>
    <source>
        <strain evidence="3 4">F-1</strain>
    </source>
</reference>
<keyword evidence="3" id="KW-0547">Nucleotide-binding</keyword>
<dbReference type="InterPro" id="IPR050267">
    <property type="entry name" value="Anti-sigma-factor_SerPK"/>
</dbReference>
<dbReference type="GO" id="GO:0005524">
    <property type="term" value="F:ATP binding"/>
    <property type="evidence" value="ECO:0007669"/>
    <property type="project" value="UniProtKB-KW"/>
</dbReference>
<keyword evidence="1" id="KW-0808">Transferase</keyword>
<gene>
    <name evidence="3" type="ORF">GKC30_09440</name>
</gene>
<proteinExistence type="predicted"/>
<keyword evidence="3" id="KW-0067">ATP-binding</keyword>
<evidence type="ECO:0000256" key="1">
    <source>
        <dbReference type="ARBA" id="ARBA00022527"/>
    </source>
</evidence>
<keyword evidence="1" id="KW-0723">Serine/threonine-protein kinase</keyword>
<feature type="domain" description="Histidine kinase/HSP90-like ATPase" evidence="2">
    <location>
        <begin position="8"/>
        <end position="130"/>
    </location>
</feature>
<organism evidence="3 4">
    <name type="scientific">Pseudodesulfovibrio alkaliphilus</name>
    <dbReference type="NCBI Taxonomy" id="2661613"/>
    <lineage>
        <taxon>Bacteria</taxon>
        <taxon>Pseudomonadati</taxon>
        <taxon>Thermodesulfobacteriota</taxon>
        <taxon>Desulfovibrionia</taxon>
        <taxon>Desulfovibrionales</taxon>
        <taxon>Desulfovibrionaceae</taxon>
    </lineage>
</organism>
<dbReference type="CDD" id="cd16936">
    <property type="entry name" value="HATPase_RsbW-like"/>
    <property type="match status" value="1"/>
</dbReference>
<dbReference type="AlphaFoldDB" id="A0A7K1KP27"/>
<evidence type="ECO:0000313" key="4">
    <source>
        <dbReference type="Proteomes" id="UP000461162"/>
    </source>
</evidence>
<dbReference type="InterPro" id="IPR036890">
    <property type="entry name" value="HATPase_C_sf"/>
</dbReference>
<protein>
    <submittedName>
        <fullName evidence="3">ATP-binding protein</fullName>
    </submittedName>
</protein>
<dbReference type="Gene3D" id="3.30.565.10">
    <property type="entry name" value="Histidine kinase-like ATPase, C-terminal domain"/>
    <property type="match status" value="1"/>
</dbReference>
<dbReference type="RefSeq" id="WP_155934421.1">
    <property type="nucleotide sequence ID" value="NZ_WODC01000005.1"/>
</dbReference>
<accession>A0A7K1KP27</accession>
<dbReference type="InterPro" id="IPR003594">
    <property type="entry name" value="HATPase_dom"/>
</dbReference>
<dbReference type="PANTHER" id="PTHR35526">
    <property type="entry name" value="ANTI-SIGMA-F FACTOR RSBW-RELATED"/>
    <property type="match status" value="1"/>
</dbReference>
<keyword evidence="4" id="KW-1185">Reference proteome</keyword>
<keyword evidence="1" id="KW-0418">Kinase</keyword>
<evidence type="ECO:0000259" key="2">
    <source>
        <dbReference type="Pfam" id="PF13581"/>
    </source>
</evidence>
<dbReference type="Pfam" id="PF13581">
    <property type="entry name" value="HATPase_c_2"/>
    <property type="match status" value="1"/>
</dbReference>
<sequence>MPVFAATPDLSSLQPARDHVLAMATQAGLDPSTLPRLDLALEEVLVNVARHAYGGAPGTFEIECKVRDGLFCCLIRDRGTPFDPLAAPPPDTGADMDQRAVGGLGIFLVTTMADHCRYTRADNANELTICFALPAQSA</sequence>
<evidence type="ECO:0000313" key="3">
    <source>
        <dbReference type="EMBL" id="MUM77856.1"/>
    </source>
</evidence>
<dbReference type="GO" id="GO:0004674">
    <property type="term" value="F:protein serine/threonine kinase activity"/>
    <property type="evidence" value="ECO:0007669"/>
    <property type="project" value="UniProtKB-KW"/>
</dbReference>
<dbReference type="PANTHER" id="PTHR35526:SF6">
    <property type="entry name" value="SLR1861 PROTEIN"/>
    <property type="match status" value="1"/>
</dbReference>
<dbReference type="Proteomes" id="UP000461162">
    <property type="component" value="Unassembled WGS sequence"/>
</dbReference>